<keyword evidence="2" id="KW-1185">Reference proteome</keyword>
<evidence type="ECO:0000313" key="1">
    <source>
        <dbReference type="EMBL" id="KAF9458444.1"/>
    </source>
</evidence>
<proteinExistence type="predicted"/>
<dbReference type="PANTHER" id="PTHR42100">
    <property type="entry name" value="OXIDOREDUCTASE 178 KDA SUBUNIT, PUTATIVE (AFU_ORTHOLOGUE AFUA_8G04320)-RELATED"/>
    <property type="match status" value="1"/>
</dbReference>
<dbReference type="EMBL" id="MU150340">
    <property type="protein sequence ID" value="KAF9458444.1"/>
    <property type="molecule type" value="Genomic_DNA"/>
</dbReference>
<dbReference type="InterPro" id="IPR034444">
    <property type="entry name" value="Nuo17.8"/>
</dbReference>
<gene>
    <name evidence="1" type="ORF">BDZ94DRAFT_1313276</name>
</gene>
<accession>A0A9P5XXC9</accession>
<dbReference type="Proteomes" id="UP000807353">
    <property type="component" value="Unassembled WGS sequence"/>
</dbReference>
<dbReference type="GO" id="GO:0005739">
    <property type="term" value="C:mitochondrion"/>
    <property type="evidence" value="ECO:0007669"/>
    <property type="project" value="InterPro"/>
</dbReference>
<dbReference type="AlphaFoldDB" id="A0A9P5XXC9"/>
<dbReference type="PANTHER" id="PTHR42100:SF1">
    <property type="entry name" value="OXIDOREDUCTASE 178 KDA SUBUNIT, PUTATIVE (AFU_ORTHOLOGUE AFUA_8G04320)-RELATED"/>
    <property type="match status" value="1"/>
</dbReference>
<evidence type="ECO:0000313" key="2">
    <source>
        <dbReference type="Proteomes" id="UP000807353"/>
    </source>
</evidence>
<sequence length="169" mass="19066">MTQIKLENPTSIRYGYVARKGSAVCSSAARSNLSLSQQGSIRFYTHKPRKAQRTGISDERSGALWRNTFLASIVVVAAYKYAPEPTEDAYLTRWITLYGSPRTLWLELNAKHTAMEQANSEATILLTDAKKPKVHRYRYPQTFDQISPFLTPVGMDVDTSNFVVKGDRD</sequence>
<name>A0A9P5XXC9_9AGAR</name>
<reference evidence="1" key="1">
    <citation type="submission" date="2020-11" db="EMBL/GenBank/DDBJ databases">
        <authorList>
            <consortium name="DOE Joint Genome Institute"/>
            <person name="Ahrendt S."/>
            <person name="Riley R."/>
            <person name="Andreopoulos W."/>
            <person name="Labutti K."/>
            <person name="Pangilinan J."/>
            <person name="Ruiz-Duenas F.J."/>
            <person name="Barrasa J.M."/>
            <person name="Sanchez-Garcia M."/>
            <person name="Camarero S."/>
            <person name="Miyauchi S."/>
            <person name="Serrano A."/>
            <person name="Linde D."/>
            <person name="Babiker R."/>
            <person name="Drula E."/>
            <person name="Ayuso-Fernandez I."/>
            <person name="Pacheco R."/>
            <person name="Padilla G."/>
            <person name="Ferreira P."/>
            <person name="Barriuso J."/>
            <person name="Kellner H."/>
            <person name="Castanera R."/>
            <person name="Alfaro M."/>
            <person name="Ramirez L."/>
            <person name="Pisabarro A.G."/>
            <person name="Kuo A."/>
            <person name="Tritt A."/>
            <person name="Lipzen A."/>
            <person name="He G."/>
            <person name="Yan M."/>
            <person name="Ng V."/>
            <person name="Cullen D."/>
            <person name="Martin F."/>
            <person name="Rosso M.-N."/>
            <person name="Henrissat B."/>
            <person name="Hibbett D."/>
            <person name="Martinez A.T."/>
            <person name="Grigoriev I.V."/>
        </authorList>
    </citation>
    <scope>NUCLEOTIDE SEQUENCE</scope>
    <source>
        <strain evidence="1">CBS 247.69</strain>
    </source>
</reference>
<protein>
    <submittedName>
        <fullName evidence="1">Uncharacterized protein</fullName>
    </submittedName>
</protein>
<comment type="caution">
    <text evidence="1">The sequence shown here is derived from an EMBL/GenBank/DDBJ whole genome shotgun (WGS) entry which is preliminary data.</text>
</comment>
<organism evidence="1 2">
    <name type="scientific">Collybia nuda</name>
    <dbReference type="NCBI Taxonomy" id="64659"/>
    <lineage>
        <taxon>Eukaryota</taxon>
        <taxon>Fungi</taxon>
        <taxon>Dikarya</taxon>
        <taxon>Basidiomycota</taxon>
        <taxon>Agaricomycotina</taxon>
        <taxon>Agaricomycetes</taxon>
        <taxon>Agaricomycetidae</taxon>
        <taxon>Agaricales</taxon>
        <taxon>Tricholomatineae</taxon>
        <taxon>Clitocybaceae</taxon>
        <taxon>Collybia</taxon>
    </lineage>
</organism>
<dbReference type="OrthoDB" id="2120038at2759"/>